<dbReference type="InterPro" id="IPR001173">
    <property type="entry name" value="Glyco_trans_2-like"/>
</dbReference>
<name>A0A7V3KME9_UNCW3</name>
<sequence length="225" mass="26053">MLNFLIIIPVFNEEIVIRDLINTLKDYGLLQFSLFVDDGSTDKTKEILESEGARYISIGKNMGKGFAQRIGFLEALKSGADVIITMDGDLQHPPSLVFEFLRKLEQGFDIVIGTRWRELKEMPRDRYLSNRLTTLAISLLCKRRIEDSQSGYRAYKRGVIEEIDFKSNRFEAESEILIKALLKGKKVGYVSIPARYHDKLRSKINRFLDTLRFLKMYFGLVWKKG</sequence>
<dbReference type="EMBL" id="DTGD01000014">
    <property type="protein sequence ID" value="HGB35349.1"/>
    <property type="molecule type" value="Genomic_DNA"/>
</dbReference>
<feature type="domain" description="Glycosyltransferase 2-like" evidence="1">
    <location>
        <begin position="6"/>
        <end position="163"/>
    </location>
</feature>
<comment type="caution">
    <text evidence="2">The sequence shown here is derived from an EMBL/GenBank/DDBJ whole genome shotgun (WGS) entry which is preliminary data.</text>
</comment>
<dbReference type="InterPro" id="IPR050256">
    <property type="entry name" value="Glycosyltransferase_2"/>
</dbReference>
<protein>
    <submittedName>
        <fullName evidence="2">Glycosyltransferase family 2 protein</fullName>
    </submittedName>
</protein>
<proteinExistence type="predicted"/>
<dbReference type="PANTHER" id="PTHR48090">
    <property type="entry name" value="UNDECAPRENYL-PHOSPHATE 4-DEOXY-4-FORMAMIDO-L-ARABINOSE TRANSFERASE-RELATED"/>
    <property type="match status" value="1"/>
</dbReference>
<dbReference type="Pfam" id="PF00535">
    <property type="entry name" value="Glycos_transf_2"/>
    <property type="match status" value="1"/>
</dbReference>
<gene>
    <name evidence="2" type="ORF">ENV38_00365</name>
</gene>
<dbReference type="CDD" id="cd04179">
    <property type="entry name" value="DPM_DPG-synthase_like"/>
    <property type="match status" value="1"/>
</dbReference>
<keyword evidence="2" id="KW-0808">Transferase</keyword>
<dbReference type="GO" id="GO:0016740">
    <property type="term" value="F:transferase activity"/>
    <property type="evidence" value="ECO:0007669"/>
    <property type="project" value="UniProtKB-KW"/>
</dbReference>
<organism evidence="2">
    <name type="scientific">candidate division WOR-3 bacterium</name>
    <dbReference type="NCBI Taxonomy" id="2052148"/>
    <lineage>
        <taxon>Bacteria</taxon>
        <taxon>Bacteria division WOR-3</taxon>
    </lineage>
</organism>
<evidence type="ECO:0000259" key="1">
    <source>
        <dbReference type="Pfam" id="PF00535"/>
    </source>
</evidence>
<accession>A0A7V3KME9</accession>
<dbReference type="Gene3D" id="3.90.550.10">
    <property type="entry name" value="Spore Coat Polysaccharide Biosynthesis Protein SpsA, Chain A"/>
    <property type="match status" value="1"/>
</dbReference>
<dbReference type="AlphaFoldDB" id="A0A7V3KME9"/>
<evidence type="ECO:0000313" key="2">
    <source>
        <dbReference type="EMBL" id="HGB35349.1"/>
    </source>
</evidence>
<dbReference type="PANTHER" id="PTHR48090:SF7">
    <property type="entry name" value="RFBJ PROTEIN"/>
    <property type="match status" value="1"/>
</dbReference>
<dbReference type="InterPro" id="IPR029044">
    <property type="entry name" value="Nucleotide-diphossugar_trans"/>
</dbReference>
<reference evidence="2" key="1">
    <citation type="journal article" date="2020" name="mSystems">
        <title>Genome- and Community-Level Interaction Insights into Carbon Utilization and Element Cycling Functions of Hydrothermarchaeota in Hydrothermal Sediment.</title>
        <authorList>
            <person name="Zhou Z."/>
            <person name="Liu Y."/>
            <person name="Xu W."/>
            <person name="Pan J."/>
            <person name="Luo Z.H."/>
            <person name="Li M."/>
        </authorList>
    </citation>
    <scope>NUCLEOTIDE SEQUENCE [LARGE SCALE GENOMIC DNA]</scope>
    <source>
        <strain evidence="2">SpSt-754</strain>
    </source>
</reference>
<dbReference type="SUPFAM" id="SSF53448">
    <property type="entry name" value="Nucleotide-diphospho-sugar transferases"/>
    <property type="match status" value="1"/>
</dbReference>